<reference evidence="2 3" key="1">
    <citation type="submission" date="2011-10" db="EMBL/GenBank/DDBJ databases">
        <authorList>
            <person name="Genoscope - CEA"/>
        </authorList>
    </citation>
    <scope>NUCLEOTIDE SEQUENCE [LARGE SCALE GENOMIC DNA]</scope>
    <source>
        <strain evidence="2 3">RCC 1105</strain>
    </source>
</reference>
<dbReference type="AlphaFoldDB" id="K8EHL6"/>
<gene>
    <name evidence="2" type="ORF">Bathy08g04190</name>
</gene>
<dbReference type="Proteomes" id="UP000198341">
    <property type="component" value="Chromosome 8"/>
</dbReference>
<protein>
    <submittedName>
        <fullName evidence="2">Uncharacterized protein</fullName>
    </submittedName>
</protein>
<dbReference type="EMBL" id="FO082271">
    <property type="protein sequence ID" value="CCO17489.1"/>
    <property type="molecule type" value="Genomic_DNA"/>
</dbReference>
<dbReference type="KEGG" id="bpg:Bathy08g04190"/>
<dbReference type="GeneID" id="19014398"/>
<keyword evidence="3" id="KW-1185">Reference proteome</keyword>
<evidence type="ECO:0000313" key="2">
    <source>
        <dbReference type="EMBL" id="CCO17489.1"/>
    </source>
</evidence>
<proteinExistence type="predicted"/>
<evidence type="ECO:0000256" key="1">
    <source>
        <dbReference type="SAM" id="MobiDB-lite"/>
    </source>
</evidence>
<name>K8EHL6_9CHLO</name>
<sequence length="158" mass="18710">MKTHHRRDDDEKKLETLAEMMHLMKEIHEQRARETDEHIKDIAEKWKRGSEERDVIAEKRYEETLSKLDALWEGMSVKLMHRLNDFEERLEALERARSAPPPPRGGGGQENDDGDATAEKSNRKIKRIQQQHQQQQNSIADRRRRLDNMYAKLEDLKG</sequence>
<accession>K8EHL6</accession>
<feature type="region of interest" description="Disordered" evidence="1">
    <location>
        <begin position="91"/>
        <end position="144"/>
    </location>
</feature>
<evidence type="ECO:0000313" key="3">
    <source>
        <dbReference type="Proteomes" id="UP000198341"/>
    </source>
</evidence>
<dbReference type="RefSeq" id="XP_007511368.1">
    <property type="nucleotide sequence ID" value="XM_007511306.1"/>
</dbReference>
<organism evidence="2 3">
    <name type="scientific">Bathycoccus prasinos</name>
    <dbReference type="NCBI Taxonomy" id="41875"/>
    <lineage>
        <taxon>Eukaryota</taxon>
        <taxon>Viridiplantae</taxon>
        <taxon>Chlorophyta</taxon>
        <taxon>Mamiellophyceae</taxon>
        <taxon>Mamiellales</taxon>
        <taxon>Bathycoccaceae</taxon>
        <taxon>Bathycoccus</taxon>
    </lineage>
</organism>